<comment type="similarity">
    <text evidence="1">Belongs to the Gfo/Idh/MocA family.</text>
</comment>
<dbReference type="EMBL" id="JASHIF010000016">
    <property type="protein sequence ID" value="MDI9861028.1"/>
    <property type="molecule type" value="Genomic_DNA"/>
</dbReference>
<accession>A0ABT6YD48</accession>
<protein>
    <submittedName>
        <fullName evidence="5">Gfo/Idh/MocA family oxidoreductase</fullName>
    </submittedName>
</protein>
<dbReference type="InterPro" id="IPR036291">
    <property type="entry name" value="NAD(P)-bd_dom_sf"/>
</dbReference>
<organism evidence="5 6">
    <name type="scientific">Flectobacillus roseus</name>
    <dbReference type="NCBI Taxonomy" id="502259"/>
    <lineage>
        <taxon>Bacteria</taxon>
        <taxon>Pseudomonadati</taxon>
        <taxon>Bacteroidota</taxon>
        <taxon>Cytophagia</taxon>
        <taxon>Cytophagales</taxon>
        <taxon>Flectobacillaceae</taxon>
        <taxon>Flectobacillus</taxon>
    </lineage>
</organism>
<evidence type="ECO:0000256" key="1">
    <source>
        <dbReference type="ARBA" id="ARBA00010928"/>
    </source>
</evidence>
<keyword evidence="6" id="KW-1185">Reference proteome</keyword>
<dbReference type="SUPFAM" id="SSF51735">
    <property type="entry name" value="NAD(P)-binding Rossmann-fold domains"/>
    <property type="match status" value="1"/>
</dbReference>
<gene>
    <name evidence="5" type="ORF">QM524_17560</name>
</gene>
<evidence type="ECO:0000313" key="5">
    <source>
        <dbReference type="EMBL" id="MDI9861028.1"/>
    </source>
</evidence>
<dbReference type="InterPro" id="IPR004104">
    <property type="entry name" value="Gfo/Idh/MocA-like_OxRdtase_C"/>
</dbReference>
<dbReference type="InterPro" id="IPR000683">
    <property type="entry name" value="Gfo/Idh/MocA-like_OxRdtase_N"/>
</dbReference>
<dbReference type="Gene3D" id="3.40.50.720">
    <property type="entry name" value="NAD(P)-binding Rossmann-like Domain"/>
    <property type="match status" value="1"/>
</dbReference>
<sequence>MINIALVGFGLSGRYLQAPFITANSNYHLKTIITSNALAKELYPEAQIVSSIEDVLADSTIDLVSIASPNATHYEYAKKALLANKHVLVEKPLASTSQEAEELILLAKQQNKVLSVFQNRRFDSDFLTVQKILKAKLLGDIVSYEVRYDRYKPVLNPKKWKETPSPGSGIIYDLGPHILDQALVLFGVPQKVWGQTYTQREGSLIDDAFDIYLSYDTMTVKLSSSLLVREESPRYRINGTAGSFVKYGIDHQEDHLKADLLPQMAGFGVEPIENQGAIYSNIGDVVIKGKVETEVGNWGLLFQNLYEAIAEGKELLIKPELVLEQIKIIEAVKQL</sequence>
<proteinExistence type="inferred from homology"/>
<evidence type="ECO:0000256" key="2">
    <source>
        <dbReference type="ARBA" id="ARBA00023002"/>
    </source>
</evidence>
<comment type="caution">
    <text evidence="5">The sequence shown here is derived from an EMBL/GenBank/DDBJ whole genome shotgun (WGS) entry which is preliminary data.</text>
</comment>
<dbReference type="RefSeq" id="WP_283345566.1">
    <property type="nucleotide sequence ID" value="NZ_JASHIF010000016.1"/>
</dbReference>
<reference evidence="5 6" key="1">
    <citation type="submission" date="2023-05" db="EMBL/GenBank/DDBJ databases">
        <title>Novel species of genus Flectobacillus isolated from stream in China.</title>
        <authorList>
            <person name="Lu H."/>
        </authorList>
    </citation>
    <scope>NUCLEOTIDE SEQUENCE [LARGE SCALE GENOMIC DNA]</scope>
    <source>
        <strain evidence="5 6">KCTC 42575</strain>
    </source>
</reference>
<dbReference type="PANTHER" id="PTHR43708">
    <property type="entry name" value="CONSERVED EXPRESSED OXIDOREDUCTASE (EUROFUNG)"/>
    <property type="match status" value="1"/>
</dbReference>
<dbReference type="Pfam" id="PF01408">
    <property type="entry name" value="GFO_IDH_MocA"/>
    <property type="match status" value="1"/>
</dbReference>
<dbReference type="InterPro" id="IPR051317">
    <property type="entry name" value="Gfo/Idh/MocA_oxidoreduct"/>
</dbReference>
<dbReference type="Proteomes" id="UP001236507">
    <property type="component" value="Unassembled WGS sequence"/>
</dbReference>
<feature type="domain" description="Gfo/Idh/MocA-like oxidoreductase N-terminal" evidence="3">
    <location>
        <begin position="2"/>
        <end position="116"/>
    </location>
</feature>
<dbReference type="Gene3D" id="3.30.360.10">
    <property type="entry name" value="Dihydrodipicolinate Reductase, domain 2"/>
    <property type="match status" value="1"/>
</dbReference>
<dbReference type="Pfam" id="PF02894">
    <property type="entry name" value="GFO_IDH_MocA_C"/>
    <property type="match status" value="1"/>
</dbReference>
<name>A0ABT6YD48_9BACT</name>
<keyword evidence="2" id="KW-0560">Oxidoreductase</keyword>
<evidence type="ECO:0000259" key="3">
    <source>
        <dbReference type="Pfam" id="PF01408"/>
    </source>
</evidence>
<evidence type="ECO:0000259" key="4">
    <source>
        <dbReference type="Pfam" id="PF02894"/>
    </source>
</evidence>
<dbReference type="PANTHER" id="PTHR43708:SF5">
    <property type="entry name" value="CONSERVED EXPRESSED OXIDOREDUCTASE (EUROFUNG)-RELATED"/>
    <property type="match status" value="1"/>
</dbReference>
<feature type="domain" description="Gfo/Idh/MocA-like oxidoreductase C-terminal" evidence="4">
    <location>
        <begin position="134"/>
        <end position="334"/>
    </location>
</feature>
<evidence type="ECO:0000313" key="6">
    <source>
        <dbReference type="Proteomes" id="UP001236507"/>
    </source>
</evidence>